<evidence type="ECO:0000256" key="6">
    <source>
        <dbReference type="ARBA" id="ARBA00022840"/>
    </source>
</evidence>
<comment type="function">
    <text evidence="7 8">Cell wall formation. Catalyzes the addition of glutamate to the nucleotide precursor UDP-N-acetylmuramoyl-L-alanine (UMA).</text>
</comment>
<accession>C1DW69</accession>
<dbReference type="GO" id="GO:0008360">
    <property type="term" value="P:regulation of cell shape"/>
    <property type="evidence" value="ECO:0007669"/>
    <property type="project" value="UniProtKB-KW"/>
</dbReference>
<dbReference type="Gene3D" id="3.90.190.20">
    <property type="entry name" value="Mur ligase, C-terminal domain"/>
    <property type="match status" value="1"/>
</dbReference>
<name>C1DW69_SULAA</name>
<dbReference type="eggNOG" id="COG0771">
    <property type="taxonomic scope" value="Bacteria"/>
</dbReference>
<evidence type="ECO:0000313" key="11">
    <source>
        <dbReference type="EMBL" id="ACN98245.1"/>
    </source>
</evidence>
<comment type="similarity">
    <text evidence="7">Belongs to the MurCDEF family.</text>
</comment>
<dbReference type="OrthoDB" id="9809796at2"/>
<dbReference type="NCBIfam" id="TIGR01087">
    <property type="entry name" value="murD"/>
    <property type="match status" value="1"/>
</dbReference>
<reference evidence="11 12" key="1">
    <citation type="journal article" date="2009" name="J. Bacteriol.">
        <title>Complete and draft genome sequences of six members of the Aquificales.</title>
        <authorList>
            <person name="Reysenbach A.L."/>
            <person name="Hamamura N."/>
            <person name="Podar M."/>
            <person name="Griffiths E."/>
            <person name="Ferreira S."/>
            <person name="Hochstein R."/>
            <person name="Heidelberg J."/>
            <person name="Johnson J."/>
            <person name="Mead D."/>
            <person name="Pohorille A."/>
            <person name="Sarmiento M."/>
            <person name="Schweighofer K."/>
            <person name="Seshadri R."/>
            <person name="Voytek M.A."/>
        </authorList>
    </citation>
    <scope>NUCLEOTIDE SEQUENCE [LARGE SCALE GENOMIC DNA]</scope>
    <source>
        <strain evidence="12">Az-Fu1 / DSM 15241 / OCM 825</strain>
    </source>
</reference>
<dbReference type="Pfam" id="PF02875">
    <property type="entry name" value="Mur_ligase_C"/>
    <property type="match status" value="1"/>
</dbReference>
<evidence type="ECO:0000259" key="9">
    <source>
        <dbReference type="Pfam" id="PF02875"/>
    </source>
</evidence>
<dbReference type="SUPFAM" id="SSF53244">
    <property type="entry name" value="MurD-like peptide ligases, peptide-binding domain"/>
    <property type="match status" value="1"/>
</dbReference>
<dbReference type="STRING" id="204536.SULAZ_1389"/>
<evidence type="ECO:0000259" key="10">
    <source>
        <dbReference type="Pfam" id="PF08245"/>
    </source>
</evidence>
<evidence type="ECO:0000256" key="3">
    <source>
        <dbReference type="ARBA" id="ARBA00022490"/>
    </source>
</evidence>
<gene>
    <name evidence="7 11" type="primary">murD</name>
    <name evidence="11" type="ordered locus">SULAZ_1389</name>
</gene>
<dbReference type="SUPFAM" id="SSF53623">
    <property type="entry name" value="MurD-like peptide ligases, catalytic domain"/>
    <property type="match status" value="1"/>
</dbReference>
<keyword evidence="6 7" id="KW-0067">ATP-binding</keyword>
<dbReference type="GO" id="GO:0008764">
    <property type="term" value="F:UDP-N-acetylmuramoylalanine-D-glutamate ligase activity"/>
    <property type="evidence" value="ECO:0007669"/>
    <property type="project" value="UniProtKB-UniRule"/>
</dbReference>
<sequence>MILIYGKGKTGTAVKNFLDKKGIKNLIIDDEDRLPDINPQLIIVSPGIPFYHRIYKFAKKNKIPIISDVEYGYRFFKGDVIGITGTDGKTTTTTLVYEIFKNVSGKSVFVGGNYGVPFIETAGKNDVAILELSSFQLYSTKTFKPKIAVILNISKDHLDWHKKMKHYILSKFKIFKNQTEEDYLILNYDDNCLKQIKAKSQIYYFSLNQLPQDKKGIYLKNIEKSGEYILTLQDKEKIDIKVKTSLVGLHNLQNIMASLVVSYLYGLDLDKVLKVIQEFKPLSHRIEFVSSINGVSFYNDSKATTVQAVEKAIDSFDKNVVLILGGINKGGDFSVLKDKLKQKVKKAIIIGRDKNQIKSMIEEYTQVELADSLEEAVIKSYNTAEKGDTVILSPGCASFDMFKSYADRGNQFINIVKNLENQNG</sequence>
<keyword evidence="7 8" id="KW-0131">Cell cycle</keyword>
<evidence type="ECO:0000256" key="1">
    <source>
        <dbReference type="ARBA" id="ARBA00004496"/>
    </source>
</evidence>
<keyword evidence="7 8" id="KW-0132">Cell division</keyword>
<dbReference type="SUPFAM" id="SSF51984">
    <property type="entry name" value="MurCD N-terminal domain"/>
    <property type="match status" value="1"/>
</dbReference>
<feature type="domain" description="Mur ligase C-terminal" evidence="9">
    <location>
        <begin position="284"/>
        <end position="394"/>
    </location>
</feature>
<dbReference type="HOGENOM" id="CLU_032540_0_1_0"/>
<evidence type="ECO:0000256" key="5">
    <source>
        <dbReference type="ARBA" id="ARBA00022741"/>
    </source>
</evidence>
<dbReference type="InterPro" id="IPR036615">
    <property type="entry name" value="Mur_ligase_C_dom_sf"/>
</dbReference>
<dbReference type="Pfam" id="PF08245">
    <property type="entry name" value="Mur_ligase_M"/>
    <property type="match status" value="1"/>
</dbReference>
<keyword evidence="12" id="KW-1185">Reference proteome</keyword>
<evidence type="ECO:0000256" key="8">
    <source>
        <dbReference type="RuleBase" id="RU003664"/>
    </source>
</evidence>
<dbReference type="RefSeq" id="WP_012673570.1">
    <property type="nucleotide sequence ID" value="NC_012438.1"/>
</dbReference>
<comment type="catalytic activity">
    <reaction evidence="7 8">
        <text>UDP-N-acetyl-alpha-D-muramoyl-L-alanine + D-glutamate + ATP = UDP-N-acetyl-alpha-D-muramoyl-L-alanyl-D-glutamate + ADP + phosphate + H(+)</text>
        <dbReference type="Rhea" id="RHEA:16429"/>
        <dbReference type="ChEBI" id="CHEBI:15378"/>
        <dbReference type="ChEBI" id="CHEBI:29986"/>
        <dbReference type="ChEBI" id="CHEBI:30616"/>
        <dbReference type="ChEBI" id="CHEBI:43474"/>
        <dbReference type="ChEBI" id="CHEBI:83898"/>
        <dbReference type="ChEBI" id="CHEBI:83900"/>
        <dbReference type="ChEBI" id="CHEBI:456216"/>
        <dbReference type="EC" id="6.3.2.9"/>
    </reaction>
</comment>
<keyword evidence="3 7" id="KW-0963">Cytoplasm</keyword>
<comment type="pathway">
    <text evidence="2 7 8">Cell wall biogenesis; peptidoglycan biosynthesis.</text>
</comment>
<dbReference type="InterPro" id="IPR005762">
    <property type="entry name" value="MurD"/>
</dbReference>
<comment type="subcellular location">
    <subcellularLocation>
        <location evidence="1 7 8">Cytoplasm</location>
    </subcellularLocation>
</comment>
<feature type="domain" description="Mur ligase central" evidence="10">
    <location>
        <begin position="83"/>
        <end position="261"/>
    </location>
</feature>
<dbReference type="Gene3D" id="3.40.1190.10">
    <property type="entry name" value="Mur-like, catalytic domain"/>
    <property type="match status" value="1"/>
</dbReference>
<dbReference type="InterPro" id="IPR004101">
    <property type="entry name" value="Mur_ligase_C"/>
</dbReference>
<dbReference type="Proteomes" id="UP000001369">
    <property type="component" value="Chromosome"/>
</dbReference>
<evidence type="ECO:0000256" key="7">
    <source>
        <dbReference type="HAMAP-Rule" id="MF_00639"/>
    </source>
</evidence>
<dbReference type="InterPro" id="IPR036565">
    <property type="entry name" value="Mur-like_cat_sf"/>
</dbReference>
<dbReference type="GO" id="GO:0005737">
    <property type="term" value="C:cytoplasm"/>
    <property type="evidence" value="ECO:0007669"/>
    <property type="project" value="UniProtKB-SubCell"/>
</dbReference>
<protein>
    <recommendedName>
        <fullName evidence="7 8">UDP-N-acetylmuramoylalanine--D-glutamate ligase</fullName>
        <ecNumber evidence="7 8">6.3.2.9</ecNumber>
    </recommendedName>
    <alternativeName>
        <fullName evidence="7">D-glutamic acid-adding enzyme</fullName>
    </alternativeName>
    <alternativeName>
        <fullName evidence="7">UDP-N-acetylmuramoyl-L-alanyl-D-glutamate synthetase</fullName>
    </alternativeName>
</protein>
<dbReference type="EMBL" id="CP001229">
    <property type="protein sequence ID" value="ACN98245.1"/>
    <property type="molecule type" value="Genomic_DNA"/>
</dbReference>
<dbReference type="PANTHER" id="PTHR43692">
    <property type="entry name" value="UDP-N-ACETYLMURAMOYLALANINE--D-GLUTAMATE LIGASE"/>
    <property type="match status" value="1"/>
</dbReference>
<keyword evidence="4 7" id="KW-0436">Ligase</keyword>
<feature type="binding site" evidence="7">
    <location>
        <begin position="85"/>
        <end position="91"/>
    </location>
    <ligand>
        <name>ATP</name>
        <dbReference type="ChEBI" id="CHEBI:30616"/>
    </ligand>
</feature>
<proteinExistence type="inferred from homology"/>
<evidence type="ECO:0000256" key="2">
    <source>
        <dbReference type="ARBA" id="ARBA00004752"/>
    </source>
</evidence>
<organism evidence="11 12">
    <name type="scientific">Sulfurihydrogenibium azorense (strain DSM 15241 / OCM 825 / Az-Fu1)</name>
    <dbReference type="NCBI Taxonomy" id="204536"/>
    <lineage>
        <taxon>Bacteria</taxon>
        <taxon>Pseudomonadati</taxon>
        <taxon>Aquificota</taxon>
        <taxon>Aquificia</taxon>
        <taxon>Aquificales</taxon>
        <taxon>Hydrogenothermaceae</taxon>
        <taxon>Sulfurihydrogenibium</taxon>
    </lineage>
</organism>
<dbReference type="GO" id="GO:0071555">
    <property type="term" value="P:cell wall organization"/>
    <property type="evidence" value="ECO:0007669"/>
    <property type="project" value="UniProtKB-KW"/>
</dbReference>
<evidence type="ECO:0000256" key="4">
    <source>
        <dbReference type="ARBA" id="ARBA00022598"/>
    </source>
</evidence>
<dbReference type="HAMAP" id="MF_00639">
    <property type="entry name" value="MurD"/>
    <property type="match status" value="1"/>
</dbReference>
<dbReference type="GO" id="GO:0009252">
    <property type="term" value="P:peptidoglycan biosynthetic process"/>
    <property type="evidence" value="ECO:0007669"/>
    <property type="project" value="UniProtKB-UniRule"/>
</dbReference>
<keyword evidence="7 8" id="KW-0961">Cell wall biogenesis/degradation</keyword>
<dbReference type="PANTHER" id="PTHR43692:SF1">
    <property type="entry name" value="UDP-N-ACETYLMURAMOYLALANINE--D-GLUTAMATE LIGASE"/>
    <property type="match status" value="1"/>
</dbReference>
<dbReference type="GO" id="GO:0051301">
    <property type="term" value="P:cell division"/>
    <property type="evidence" value="ECO:0007669"/>
    <property type="project" value="UniProtKB-KW"/>
</dbReference>
<keyword evidence="7 8" id="KW-0573">Peptidoglycan synthesis</keyword>
<dbReference type="KEGG" id="saf:SULAZ_1389"/>
<keyword evidence="5 7" id="KW-0547">Nucleotide-binding</keyword>
<dbReference type="UniPathway" id="UPA00219"/>
<dbReference type="GO" id="GO:0005524">
    <property type="term" value="F:ATP binding"/>
    <property type="evidence" value="ECO:0007669"/>
    <property type="project" value="UniProtKB-UniRule"/>
</dbReference>
<dbReference type="AlphaFoldDB" id="C1DW69"/>
<dbReference type="InterPro" id="IPR013221">
    <property type="entry name" value="Mur_ligase_cen"/>
</dbReference>
<dbReference type="EC" id="6.3.2.9" evidence="7 8"/>
<evidence type="ECO:0000313" key="12">
    <source>
        <dbReference type="Proteomes" id="UP000001369"/>
    </source>
</evidence>
<keyword evidence="7 8" id="KW-0133">Cell shape</keyword>